<dbReference type="Pfam" id="PF02384">
    <property type="entry name" value="N6_Mtase"/>
    <property type="match status" value="1"/>
</dbReference>
<evidence type="ECO:0000259" key="9">
    <source>
        <dbReference type="Pfam" id="PF02384"/>
    </source>
</evidence>
<sequence length="507" mass="57242">MTRPTQDQINAALWRACDTLRGPVDSTEYKDYILIFLFVKYISDVWNDKREELRAQYGDDETLLQRKLGRERFVLPEKSSFQYIADNRNDADLGDLINKALARIEDANKAKLEGVFRGVDFNNESRLGSAKDRNRLLQHLISDFDQPVLNFSREIWGDKREDIVGNAYMYLTERFANGAGKKGGEFYTPHAVSELLAKLVAPREGDRIYDGMTGSGGLLIEAAQAARDDQGQPTRNFALYGQEINGSTFALAKMNMFLHGFDSARIERGNTLTNPLLLEGGRLMKFDVVVGNPPFSLDKWGIDVAENDLHNRFSRGLPPKSKGDYAFILHMIESATEGRGRVGVIVAHGVLFRGSSEGAIRKRLIQENLLDAVIGLPGNLFFGTGIPAAILLFRKDRGDKKDVLFIDASRDFEAGKKQNRLLDEHLQHVVDTYQAYDSVPRYAYRATLAEIQENDYNLNIARYVDTFEAEEAVDVQQVQREIRQLETDLSGVRQELDGYLKELGIEL</sequence>
<comment type="similarity">
    <text evidence="1">Belongs to the N(4)/N(6)-methyltransferase family.</text>
</comment>
<feature type="coiled-coil region" evidence="8">
    <location>
        <begin position="468"/>
        <end position="502"/>
    </location>
</feature>
<dbReference type="Pfam" id="PF12161">
    <property type="entry name" value="HsdM_N"/>
    <property type="match status" value="1"/>
</dbReference>
<organism evidence="11 12">
    <name type="scientific">Hymenobacter defluvii</name>
    <dbReference type="NCBI Taxonomy" id="2054411"/>
    <lineage>
        <taxon>Bacteria</taxon>
        <taxon>Pseudomonadati</taxon>
        <taxon>Bacteroidota</taxon>
        <taxon>Cytophagia</taxon>
        <taxon>Cytophagales</taxon>
        <taxon>Hymenobacteraceae</taxon>
        <taxon>Hymenobacter</taxon>
    </lineage>
</organism>
<keyword evidence="6" id="KW-0680">Restriction system</keyword>
<evidence type="ECO:0000313" key="11">
    <source>
        <dbReference type="EMBL" id="MBO3272011.1"/>
    </source>
</evidence>
<keyword evidence="3 11" id="KW-0489">Methyltransferase</keyword>
<dbReference type="GO" id="GO:0009007">
    <property type="term" value="F:site-specific DNA-methyltransferase (adenine-specific) activity"/>
    <property type="evidence" value="ECO:0007669"/>
    <property type="project" value="UniProtKB-EC"/>
</dbReference>
<dbReference type="PROSITE" id="PS00092">
    <property type="entry name" value="N6_MTASE"/>
    <property type="match status" value="1"/>
</dbReference>
<dbReference type="RefSeq" id="WP_208308288.1">
    <property type="nucleotide sequence ID" value="NZ_JAGETX010000009.1"/>
</dbReference>
<evidence type="ECO:0000256" key="4">
    <source>
        <dbReference type="ARBA" id="ARBA00022679"/>
    </source>
</evidence>
<keyword evidence="8" id="KW-0175">Coiled coil</keyword>
<dbReference type="GO" id="GO:0032259">
    <property type="term" value="P:methylation"/>
    <property type="evidence" value="ECO:0007669"/>
    <property type="project" value="UniProtKB-KW"/>
</dbReference>
<proteinExistence type="inferred from homology"/>
<dbReference type="PRINTS" id="PR00507">
    <property type="entry name" value="N12N6MTFRASE"/>
</dbReference>
<name>A0ABS3TED6_9BACT</name>
<keyword evidence="12" id="KW-1185">Reference proteome</keyword>
<dbReference type="InterPro" id="IPR003356">
    <property type="entry name" value="DNA_methylase_A-5"/>
</dbReference>
<dbReference type="InterPro" id="IPR022749">
    <property type="entry name" value="D12N6_MeTrfase_N"/>
</dbReference>
<dbReference type="NCBIfam" id="TIGR00497">
    <property type="entry name" value="hsdM"/>
    <property type="match status" value="1"/>
</dbReference>
<accession>A0ABS3TED6</accession>
<comment type="caution">
    <text evidence="11">The sequence shown here is derived from an EMBL/GenBank/DDBJ whole genome shotgun (WGS) entry which is preliminary data.</text>
</comment>
<evidence type="ECO:0000256" key="8">
    <source>
        <dbReference type="SAM" id="Coils"/>
    </source>
</evidence>
<dbReference type="InterPro" id="IPR038333">
    <property type="entry name" value="T1MK-like_N_sf"/>
</dbReference>
<evidence type="ECO:0000256" key="3">
    <source>
        <dbReference type="ARBA" id="ARBA00022603"/>
    </source>
</evidence>
<gene>
    <name evidence="11" type="ORF">J4D97_15230</name>
</gene>
<feature type="domain" description="DNA methylase adenine-specific" evidence="9">
    <location>
        <begin position="160"/>
        <end position="471"/>
    </location>
</feature>
<reference evidence="11 12" key="1">
    <citation type="submission" date="2021-03" db="EMBL/GenBank/DDBJ databases">
        <authorList>
            <person name="Kim M.K."/>
        </authorList>
    </citation>
    <scope>NUCLEOTIDE SEQUENCE [LARGE SCALE GENOMIC DNA]</scope>
    <source>
        <strain evidence="11 12">BT507</strain>
    </source>
</reference>
<evidence type="ECO:0000256" key="5">
    <source>
        <dbReference type="ARBA" id="ARBA00022691"/>
    </source>
</evidence>
<keyword evidence="5" id="KW-0949">S-adenosyl-L-methionine</keyword>
<dbReference type="EC" id="2.1.1.72" evidence="2"/>
<comment type="catalytic activity">
    <reaction evidence="7">
        <text>a 2'-deoxyadenosine in DNA + S-adenosyl-L-methionine = an N(6)-methyl-2'-deoxyadenosine in DNA + S-adenosyl-L-homocysteine + H(+)</text>
        <dbReference type="Rhea" id="RHEA:15197"/>
        <dbReference type="Rhea" id="RHEA-COMP:12418"/>
        <dbReference type="Rhea" id="RHEA-COMP:12419"/>
        <dbReference type="ChEBI" id="CHEBI:15378"/>
        <dbReference type="ChEBI" id="CHEBI:57856"/>
        <dbReference type="ChEBI" id="CHEBI:59789"/>
        <dbReference type="ChEBI" id="CHEBI:90615"/>
        <dbReference type="ChEBI" id="CHEBI:90616"/>
        <dbReference type="EC" id="2.1.1.72"/>
    </reaction>
</comment>
<dbReference type="Gene3D" id="3.40.50.150">
    <property type="entry name" value="Vaccinia Virus protein VP39"/>
    <property type="match status" value="1"/>
</dbReference>
<evidence type="ECO:0000313" key="12">
    <source>
        <dbReference type="Proteomes" id="UP000670527"/>
    </source>
</evidence>
<dbReference type="EMBL" id="JAGETX010000009">
    <property type="protein sequence ID" value="MBO3272011.1"/>
    <property type="molecule type" value="Genomic_DNA"/>
</dbReference>
<evidence type="ECO:0000256" key="7">
    <source>
        <dbReference type="ARBA" id="ARBA00047942"/>
    </source>
</evidence>
<dbReference type="InterPro" id="IPR029063">
    <property type="entry name" value="SAM-dependent_MTases_sf"/>
</dbReference>
<dbReference type="PANTHER" id="PTHR42933:SF3">
    <property type="entry name" value="TYPE I RESTRICTION ENZYME MJAVIII METHYLASE SUBUNIT"/>
    <property type="match status" value="1"/>
</dbReference>
<evidence type="ECO:0000256" key="6">
    <source>
        <dbReference type="ARBA" id="ARBA00022747"/>
    </source>
</evidence>
<keyword evidence="4 11" id="KW-0808">Transferase</keyword>
<dbReference type="SUPFAM" id="SSF53335">
    <property type="entry name" value="S-adenosyl-L-methionine-dependent methyltransferases"/>
    <property type="match status" value="1"/>
</dbReference>
<evidence type="ECO:0000259" key="10">
    <source>
        <dbReference type="Pfam" id="PF12161"/>
    </source>
</evidence>
<dbReference type="Gene3D" id="1.20.1260.30">
    <property type="match status" value="1"/>
</dbReference>
<dbReference type="InterPro" id="IPR002052">
    <property type="entry name" value="DNA_methylase_N6_adenine_CS"/>
</dbReference>
<dbReference type="InterPro" id="IPR051537">
    <property type="entry name" value="DNA_Adenine_Mtase"/>
</dbReference>
<dbReference type="InterPro" id="IPR004546">
    <property type="entry name" value="Restrct_endonuc_T1M"/>
</dbReference>
<dbReference type="Proteomes" id="UP000670527">
    <property type="component" value="Unassembled WGS sequence"/>
</dbReference>
<protein>
    <recommendedName>
        <fullName evidence="2">site-specific DNA-methyltransferase (adenine-specific)</fullName>
        <ecNumber evidence="2">2.1.1.72</ecNumber>
    </recommendedName>
</protein>
<evidence type="ECO:0000256" key="2">
    <source>
        <dbReference type="ARBA" id="ARBA00011900"/>
    </source>
</evidence>
<evidence type="ECO:0000256" key="1">
    <source>
        <dbReference type="ARBA" id="ARBA00006594"/>
    </source>
</evidence>
<feature type="domain" description="N6 adenine-specific DNA methyltransferase N-terminal" evidence="10">
    <location>
        <begin position="10"/>
        <end position="144"/>
    </location>
</feature>
<dbReference type="PANTHER" id="PTHR42933">
    <property type="entry name" value="SLR6095 PROTEIN"/>
    <property type="match status" value="1"/>
</dbReference>